<evidence type="ECO:0000313" key="3">
    <source>
        <dbReference type="Proteomes" id="UP001150217"/>
    </source>
</evidence>
<proteinExistence type="predicted"/>
<feature type="compositionally biased region" description="Low complexity" evidence="1">
    <location>
        <begin position="309"/>
        <end position="351"/>
    </location>
</feature>
<keyword evidence="3" id="KW-1185">Reference proteome</keyword>
<feature type="compositionally biased region" description="Low complexity" evidence="1">
    <location>
        <begin position="119"/>
        <end position="134"/>
    </location>
</feature>
<dbReference type="Proteomes" id="UP001150217">
    <property type="component" value="Unassembled WGS sequence"/>
</dbReference>
<feature type="region of interest" description="Disordered" evidence="1">
    <location>
        <begin position="113"/>
        <end position="141"/>
    </location>
</feature>
<feature type="compositionally biased region" description="Polar residues" evidence="1">
    <location>
        <begin position="206"/>
        <end position="215"/>
    </location>
</feature>
<reference evidence="2" key="1">
    <citation type="submission" date="2022-08" db="EMBL/GenBank/DDBJ databases">
        <title>A Global Phylogenomic Analysis of the Shiitake Genus Lentinula.</title>
        <authorList>
            <consortium name="DOE Joint Genome Institute"/>
            <person name="Sierra-Patev S."/>
            <person name="Min B."/>
            <person name="Naranjo-Ortiz M."/>
            <person name="Looney B."/>
            <person name="Konkel Z."/>
            <person name="Slot J.C."/>
            <person name="Sakamoto Y."/>
            <person name="Steenwyk J.L."/>
            <person name="Rokas A."/>
            <person name="Carro J."/>
            <person name="Camarero S."/>
            <person name="Ferreira P."/>
            <person name="Molpeceres G."/>
            <person name="Ruiz-Duenas F.J."/>
            <person name="Serrano A."/>
            <person name="Henrissat B."/>
            <person name="Drula E."/>
            <person name="Hughes K.W."/>
            <person name="Mata J.L."/>
            <person name="Ishikawa N.K."/>
            <person name="Vargas-Isla R."/>
            <person name="Ushijima S."/>
            <person name="Smith C.A."/>
            <person name="Ahrendt S."/>
            <person name="Andreopoulos W."/>
            <person name="He G."/>
            <person name="Labutti K."/>
            <person name="Lipzen A."/>
            <person name="Ng V."/>
            <person name="Riley R."/>
            <person name="Sandor L."/>
            <person name="Barry K."/>
            <person name="Martinez A.T."/>
            <person name="Xiao Y."/>
            <person name="Gibbons J.G."/>
            <person name="Terashima K."/>
            <person name="Grigoriev I.V."/>
            <person name="Hibbett D.S."/>
        </authorList>
    </citation>
    <scope>NUCLEOTIDE SEQUENCE</scope>
    <source>
        <strain evidence="2">RHP3577 ss4</strain>
    </source>
</reference>
<name>A0ABQ8VE54_9AGAR</name>
<accession>A0ABQ8VE54</accession>
<feature type="region of interest" description="Disordered" evidence="1">
    <location>
        <begin position="386"/>
        <end position="410"/>
    </location>
</feature>
<feature type="compositionally biased region" description="Polar residues" evidence="1">
    <location>
        <begin position="281"/>
        <end position="290"/>
    </location>
</feature>
<protein>
    <submittedName>
        <fullName evidence="2">Uncharacterized protein</fullName>
    </submittedName>
</protein>
<organism evidence="2 3">
    <name type="scientific">Lentinula lateritia</name>
    <dbReference type="NCBI Taxonomy" id="40482"/>
    <lineage>
        <taxon>Eukaryota</taxon>
        <taxon>Fungi</taxon>
        <taxon>Dikarya</taxon>
        <taxon>Basidiomycota</taxon>
        <taxon>Agaricomycotina</taxon>
        <taxon>Agaricomycetes</taxon>
        <taxon>Agaricomycetidae</taxon>
        <taxon>Agaricales</taxon>
        <taxon>Marasmiineae</taxon>
        <taxon>Omphalotaceae</taxon>
        <taxon>Lentinula</taxon>
    </lineage>
</organism>
<dbReference type="EMBL" id="JANVFT010000042">
    <property type="protein sequence ID" value="KAJ4491054.1"/>
    <property type="molecule type" value="Genomic_DNA"/>
</dbReference>
<feature type="region of interest" description="Disordered" evidence="1">
    <location>
        <begin position="190"/>
        <end position="360"/>
    </location>
</feature>
<gene>
    <name evidence="2" type="ORF">C8R41DRAFT_834125</name>
</gene>
<comment type="caution">
    <text evidence="2">The sequence shown here is derived from an EMBL/GenBank/DDBJ whole genome shotgun (WGS) entry which is preliminary data.</text>
</comment>
<evidence type="ECO:0000313" key="2">
    <source>
        <dbReference type="EMBL" id="KAJ4491054.1"/>
    </source>
</evidence>
<feature type="compositionally biased region" description="Gly residues" evidence="1">
    <location>
        <begin position="192"/>
        <end position="205"/>
    </location>
</feature>
<sequence>MDSPSWADVIHSAFNSCLHCFQAPSVDSDSESVHRPPRYLESLLTEPLLDTDTEAETVSLQSNVGDNRRRRSRKQKQKKQITFFGFDLFGKRSTGPIHLPEDDDDEVDELLRRSRRQSQRTTRISSSSSPSTITFDGNVSDAAPLDSAAIDERVIEEEELRAVKTREKDERRRKRKERKEMKKLARVLMQNGGQGDFEGFQGSGGSYSHTPSPFQQGFLPSPNSDDFGPFRQAQTYADNRDEDEAADLDGSLYAARKPNDGGSSVSGGGSDSRRSPRGTSASHSDFSNPRSFAEDSVPSQPKKKKFKKSSASTSSSSKTKSSNSRSSASATSSEQIESLASPISSMSPASSQTTTLPSVAVDKRTLEFEGSGFPRSGFGIERSFPSPGLGFNGAPRNGVARGGAFLASRD</sequence>
<evidence type="ECO:0000256" key="1">
    <source>
        <dbReference type="SAM" id="MobiDB-lite"/>
    </source>
</evidence>